<keyword evidence="5" id="KW-1185">Reference proteome</keyword>
<reference evidence="4" key="2">
    <citation type="submission" date="2025-09" db="UniProtKB">
        <authorList>
            <consortium name="Ensembl"/>
        </authorList>
    </citation>
    <scope>IDENTIFICATION</scope>
</reference>
<feature type="chain" id="PRO_5025464373" description="C-type lectin domain-containing protein" evidence="2">
    <location>
        <begin position="24"/>
        <end position="122"/>
    </location>
</feature>
<comment type="subcellular location">
    <subcellularLocation>
        <location evidence="1">Cell membrane</location>
        <topology evidence="1">Single-pass type II membrane protein</topology>
    </subcellularLocation>
</comment>
<organism evidence="4 5">
    <name type="scientific">Sinocyclocheilus grahami</name>
    <name type="common">Dianchi golden-line fish</name>
    <name type="synonym">Barbus grahami</name>
    <dbReference type="NCBI Taxonomy" id="75366"/>
    <lineage>
        <taxon>Eukaryota</taxon>
        <taxon>Metazoa</taxon>
        <taxon>Chordata</taxon>
        <taxon>Craniata</taxon>
        <taxon>Vertebrata</taxon>
        <taxon>Euteleostomi</taxon>
        <taxon>Actinopterygii</taxon>
        <taxon>Neopterygii</taxon>
        <taxon>Teleostei</taxon>
        <taxon>Ostariophysi</taxon>
        <taxon>Cypriniformes</taxon>
        <taxon>Cyprinidae</taxon>
        <taxon>Cyprininae</taxon>
        <taxon>Sinocyclocheilus</taxon>
    </lineage>
</organism>
<evidence type="ECO:0000259" key="3">
    <source>
        <dbReference type="PROSITE" id="PS50041"/>
    </source>
</evidence>
<name>A0A672NNR9_SINGR</name>
<dbReference type="GO" id="GO:0005886">
    <property type="term" value="C:plasma membrane"/>
    <property type="evidence" value="ECO:0007669"/>
    <property type="project" value="UniProtKB-SubCell"/>
</dbReference>
<evidence type="ECO:0000313" key="5">
    <source>
        <dbReference type="Proteomes" id="UP000472262"/>
    </source>
</evidence>
<dbReference type="InterPro" id="IPR001304">
    <property type="entry name" value="C-type_lectin-like"/>
</dbReference>
<dbReference type="PANTHER" id="PTHR45710">
    <property type="entry name" value="C-TYPE LECTIN DOMAIN-CONTAINING PROTEIN 180"/>
    <property type="match status" value="1"/>
</dbReference>
<dbReference type="SUPFAM" id="SSF56436">
    <property type="entry name" value="C-type lectin-like"/>
    <property type="match status" value="1"/>
</dbReference>
<evidence type="ECO:0000256" key="2">
    <source>
        <dbReference type="SAM" id="SignalP"/>
    </source>
</evidence>
<dbReference type="Ensembl" id="ENSSGRT00000056536.1">
    <property type="protein sequence ID" value="ENSSGRP00000052909.1"/>
    <property type="gene ID" value="ENSSGRG00000027969.1"/>
</dbReference>
<dbReference type="Gene3D" id="3.10.100.10">
    <property type="entry name" value="Mannose-Binding Protein A, subunit A"/>
    <property type="match status" value="1"/>
</dbReference>
<sequence>MDGRLFTLLFLIVINIISACGEAVSEGLFCSENQQAFESSCYEFVALQHSFLSAQAWCERGGGHLAFIQNDETQQFLQKHLQPEQDWWIGLVSTSINLTLDTQGISYPLCHFLNTISTFFLP</sequence>
<reference evidence="4" key="1">
    <citation type="submission" date="2025-08" db="UniProtKB">
        <authorList>
            <consortium name="Ensembl"/>
        </authorList>
    </citation>
    <scope>IDENTIFICATION</scope>
</reference>
<proteinExistence type="predicted"/>
<dbReference type="PANTHER" id="PTHR45710:SF26">
    <property type="entry name" value="RH26557P"/>
    <property type="match status" value="1"/>
</dbReference>
<dbReference type="PROSITE" id="PS51257">
    <property type="entry name" value="PROKAR_LIPOPROTEIN"/>
    <property type="match status" value="1"/>
</dbReference>
<feature type="domain" description="C-type lectin" evidence="3">
    <location>
        <begin position="37"/>
        <end position="91"/>
    </location>
</feature>
<accession>A0A672NNR9</accession>
<dbReference type="Pfam" id="PF00059">
    <property type="entry name" value="Lectin_C"/>
    <property type="match status" value="1"/>
</dbReference>
<evidence type="ECO:0000313" key="4">
    <source>
        <dbReference type="Ensembl" id="ENSSGRP00000052909.1"/>
    </source>
</evidence>
<evidence type="ECO:0000256" key="1">
    <source>
        <dbReference type="ARBA" id="ARBA00004401"/>
    </source>
</evidence>
<keyword evidence="2" id="KW-0732">Signal</keyword>
<feature type="signal peptide" evidence="2">
    <location>
        <begin position="1"/>
        <end position="23"/>
    </location>
</feature>
<protein>
    <recommendedName>
        <fullName evidence="3">C-type lectin domain-containing protein</fullName>
    </recommendedName>
</protein>
<dbReference type="InterPro" id="IPR016187">
    <property type="entry name" value="CTDL_fold"/>
</dbReference>
<dbReference type="Proteomes" id="UP000472262">
    <property type="component" value="Unassembled WGS sequence"/>
</dbReference>
<dbReference type="InterPro" id="IPR016186">
    <property type="entry name" value="C-type_lectin-like/link_sf"/>
</dbReference>
<dbReference type="InParanoid" id="A0A672NNR9"/>
<dbReference type="AlphaFoldDB" id="A0A672NNR9"/>
<dbReference type="InterPro" id="IPR050828">
    <property type="entry name" value="C-type_lectin/matrix_domain"/>
</dbReference>
<dbReference type="PROSITE" id="PS50041">
    <property type="entry name" value="C_TYPE_LECTIN_2"/>
    <property type="match status" value="1"/>
</dbReference>